<protein>
    <submittedName>
        <fullName evidence="1">Uncharacterized protein</fullName>
    </submittedName>
</protein>
<evidence type="ECO:0000313" key="2">
    <source>
        <dbReference type="Proteomes" id="UP000095038"/>
    </source>
</evidence>
<gene>
    <name evidence="1" type="ORF">ASCRUDRAFT_81658</name>
</gene>
<sequence length="84" mass="9774">MLTQFWKLLSNGWGRVLEIKELCKSISIILIDQVKTLNQFRRPRTDQKRFSVPISLGSSSKCNSNQSETGSKWRKGVWTKRLSF</sequence>
<dbReference type="AlphaFoldDB" id="A0A1D2VF36"/>
<dbReference type="Proteomes" id="UP000095038">
    <property type="component" value="Unassembled WGS sequence"/>
</dbReference>
<name>A0A1D2VF36_9ASCO</name>
<dbReference type="InParanoid" id="A0A1D2VF36"/>
<accession>A0A1D2VF36</accession>
<keyword evidence="2" id="KW-1185">Reference proteome</keyword>
<dbReference type="RefSeq" id="XP_020046542.1">
    <property type="nucleotide sequence ID" value="XM_020194641.1"/>
</dbReference>
<evidence type="ECO:0000313" key="1">
    <source>
        <dbReference type="EMBL" id="ODV60235.1"/>
    </source>
</evidence>
<dbReference type="GeneID" id="30968277"/>
<dbReference type="EMBL" id="KV454483">
    <property type="protein sequence ID" value="ODV60235.1"/>
    <property type="molecule type" value="Genomic_DNA"/>
</dbReference>
<reference evidence="2" key="1">
    <citation type="submission" date="2016-05" db="EMBL/GenBank/DDBJ databases">
        <title>Comparative genomics of biotechnologically important yeasts.</title>
        <authorList>
            <consortium name="DOE Joint Genome Institute"/>
            <person name="Riley R."/>
            <person name="Haridas S."/>
            <person name="Wolfe K.H."/>
            <person name="Lopes M.R."/>
            <person name="Hittinger C.T."/>
            <person name="Goker M."/>
            <person name="Salamov A."/>
            <person name="Wisecaver J."/>
            <person name="Long T.M."/>
            <person name="Aerts A.L."/>
            <person name="Barry K."/>
            <person name="Choi C."/>
            <person name="Clum A."/>
            <person name="Coughlan A.Y."/>
            <person name="Deshpande S."/>
            <person name="Douglass A.P."/>
            <person name="Hanson S.J."/>
            <person name="Klenk H.-P."/>
            <person name="Labutti K."/>
            <person name="Lapidus A."/>
            <person name="Lindquist E."/>
            <person name="Lipzen A."/>
            <person name="Meier-Kolthoff J.P."/>
            <person name="Ohm R.A."/>
            <person name="Otillar R.P."/>
            <person name="Pangilinan J."/>
            <person name="Peng Y."/>
            <person name="Rokas A."/>
            <person name="Rosa C.A."/>
            <person name="Scheuner C."/>
            <person name="Sibirny A.A."/>
            <person name="Slot J.C."/>
            <person name="Stielow J.B."/>
            <person name="Sun H."/>
            <person name="Kurtzman C.P."/>
            <person name="Blackwell M."/>
            <person name="Grigoriev I.V."/>
            <person name="Jeffries T.W."/>
        </authorList>
    </citation>
    <scope>NUCLEOTIDE SEQUENCE [LARGE SCALE GENOMIC DNA]</scope>
    <source>
        <strain evidence="2">DSM 1968</strain>
    </source>
</reference>
<organism evidence="1 2">
    <name type="scientific">Ascoidea rubescens DSM 1968</name>
    <dbReference type="NCBI Taxonomy" id="1344418"/>
    <lineage>
        <taxon>Eukaryota</taxon>
        <taxon>Fungi</taxon>
        <taxon>Dikarya</taxon>
        <taxon>Ascomycota</taxon>
        <taxon>Saccharomycotina</taxon>
        <taxon>Saccharomycetes</taxon>
        <taxon>Ascoideaceae</taxon>
        <taxon>Ascoidea</taxon>
    </lineage>
</organism>
<proteinExistence type="predicted"/>